<dbReference type="GO" id="GO:0003924">
    <property type="term" value="F:GTPase activity"/>
    <property type="evidence" value="ECO:0007669"/>
    <property type="project" value="InterPro"/>
</dbReference>
<evidence type="ECO:0008006" key="5">
    <source>
        <dbReference type="Google" id="ProtNLM"/>
    </source>
</evidence>
<dbReference type="OrthoDB" id="25896at2759"/>
<dbReference type="SMART" id="SM00175">
    <property type="entry name" value="RAB"/>
    <property type="match status" value="1"/>
</dbReference>
<comment type="caution">
    <text evidence="3">The sequence shown here is derived from an EMBL/GenBank/DDBJ whole genome shotgun (WGS) entry which is preliminary data.</text>
</comment>
<reference evidence="3" key="1">
    <citation type="submission" date="2021-03" db="EMBL/GenBank/DDBJ databases">
        <authorList>
            <person name="Tagirdzhanova G."/>
        </authorList>
    </citation>
    <scope>NUCLEOTIDE SEQUENCE</scope>
</reference>
<protein>
    <recommendedName>
        <fullName evidence="5">P-loop containing nucleoside triphosphate hydrolase protein</fullName>
    </recommendedName>
</protein>
<name>A0A8H3IP97_9LECA</name>
<dbReference type="GO" id="GO:0005525">
    <property type="term" value="F:GTP binding"/>
    <property type="evidence" value="ECO:0007669"/>
    <property type="project" value="UniProtKB-KW"/>
</dbReference>
<evidence type="ECO:0000256" key="2">
    <source>
        <dbReference type="ARBA" id="ARBA00023134"/>
    </source>
</evidence>
<keyword evidence="1" id="KW-0547">Nucleotide-binding</keyword>
<dbReference type="SMART" id="SM00174">
    <property type="entry name" value="RHO"/>
    <property type="match status" value="1"/>
</dbReference>
<dbReference type="PROSITE" id="PS51419">
    <property type="entry name" value="RAB"/>
    <property type="match status" value="1"/>
</dbReference>
<evidence type="ECO:0000313" key="3">
    <source>
        <dbReference type="EMBL" id="CAF9920949.1"/>
    </source>
</evidence>
<dbReference type="Pfam" id="PF00071">
    <property type="entry name" value="Ras"/>
    <property type="match status" value="1"/>
</dbReference>
<dbReference type="GO" id="GO:0007264">
    <property type="term" value="P:small GTPase-mediated signal transduction"/>
    <property type="evidence" value="ECO:0007669"/>
    <property type="project" value="InterPro"/>
</dbReference>
<dbReference type="Gene3D" id="3.40.50.300">
    <property type="entry name" value="P-loop containing nucleotide triphosphate hydrolases"/>
    <property type="match status" value="1"/>
</dbReference>
<organism evidence="3 4">
    <name type="scientific">Imshaugia aleurites</name>
    <dbReference type="NCBI Taxonomy" id="172621"/>
    <lineage>
        <taxon>Eukaryota</taxon>
        <taxon>Fungi</taxon>
        <taxon>Dikarya</taxon>
        <taxon>Ascomycota</taxon>
        <taxon>Pezizomycotina</taxon>
        <taxon>Lecanoromycetes</taxon>
        <taxon>OSLEUM clade</taxon>
        <taxon>Lecanoromycetidae</taxon>
        <taxon>Lecanorales</taxon>
        <taxon>Lecanorineae</taxon>
        <taxon>Parmeliaceae</taxon>
        <taxon>Imshaugia</taxon>
    </lineage>
</organism>
<dbReference type="PANTHER" id="PTHR24072">
    <property type="entry name" value="RHO FAMILY GTPASE"/>
    <property type="match status" value="1"/>
</dbReference>
<dbReference type="InterPro" id="IPR001806">
    <property type="entry name" value="Small_GTPase"/>
</dbReference>
<dbReference type="Proteomes" id="UP000664534">
    <property type="component" value="Unassembled WGS sequence"/>
</dbReference>
<evidence type="ECO:0000313" key="4">
    <source>
        <dbReference type="Proteomes" id="UP000664534"/>
    </source>
</evidence>
<sequence length="193" mass="21788">MDDPPTVTILLLGDPTCGKSTFLSKLRRGANPARHPTAPSPPLLRDLDQPFAWDISIYNRRYRFEFHDTASPTHYTLLSPDFIILCYDISDRRSLANVQHVWWKRVMQSYSRDRTDIPVMLLGLKRDLRKEEPGVIFPQEGLRVAQELRCDRYAECSAVTGELMDEVMEDVARTAAKTTTQAGGLSDGGCGVM</sequence>
<dbReference type="InterPro" id="IPR003578">
    <property type="entry name" value="Small_GTPase_Rho"/>
</dbReference>
<dbReference type="InterPro" id="IPR027417">
    <property type="entry name" value="P-loop_NTPase"/>
</dbReference>
<dbReference type="SMART" id="SM00173">
    <property type="entry name" value="RAS"/>
    <property type="match status" value="1"/>
</dbReference>
<dbReference type="EMBL" id="CAJPDT010000026">
    <property type="protein sequence ID" value="CAF9920949.1"/>
    <property type="molecule type" value="Genomic_DNA"/>
</dbReference>
<dbReference type="PRINTS" id="PR00449">
    <property type="entry name" value="RASTRNSFRMNG"/>
</dbReference>
<proteinExistence type="predicted"/>
<keyword evidence="4" id="KW-1185">Reference proteome</keyword>
<dbReference type="SUPFAM" id="SSF52540">
    <property type="entry name" value="P-loop containing nucleoside triphosphate hydrolases"/>
    <property type="match status" value="1"/>
</dbReference>
<keyword evidence="2" id="KW-0342">GTP-binding</keyword>
<gene>
    <name evidence="3" type="ORF">IMSHALPRED_005051</name>
</gene>
<accession>A0A8H3IP97</accession>
<dbReference type="AlphaFoldDB" id="A0A8H3IP97"/>
<evidence type="ECO:0000256" key="1">
    <source>
        <dbReference type="ARBA" id="ARBA00022741"/>
    </source>
</evidence>